<name>S0DDL5_9ZZZZ</name>
<dbReference type="EMBL" id="HF548283">
    <property type="protein sequence ID" value="CCO21087.1"/>
    <property type="molecule type" value="Genomic_DNA"/>
</dbReference>
<dbReference type="AlphaFoldDB" id="S0DDL5"/>
<dbReference type="Pfam" id="PF12849">
    <property type="entry name" value="PBP_like_2"/>
    <property type="match status" value="1"/>
</dbReference>
<dbReference type="Gene3D" id="3.40.190.10">
    <property type="entry name" value="Periplasmic binding protein-like II"/>
    <property type="match status" value="2"/>
</dbReference>
<evidence type="ECO:0000313" key="3">
    <source>
        <dbReference type="EMBL" id="CCO21087.1"/>
    </source>
</evidence>
<dbReference type="SUPFAM" id="SSF53850">
    <property type="entry name" value="Periplasmic binding protein-like II"/>
    <property type="match status" value="1"/>
</dbReference>
<dbReference type="PANTHER" id="PTHR30570">
    <property type="entry name" value="PERIPLASMIC PHOSPHATE BINDING COMPONENT OF PHOSPHATE ABC TRANSPORTER"/>
    <property type="match status" value="1"/>
</dbReference>
<evidence type="ECO:0000259" key="2">
    <source>
        <dbReference type="Pfam" id="PF12849"/>
    </source>
</evidence>
<accession>S0DDL5</accession>
<dbReference type="InterPro" id="IPR050811">
    <property type="entry name" value="Phosphate_ABC_transporter"/>
</dbReference>
<dbReference type="EMBL" id="HF548312">
    <property type="protein sequence ID" value="CCO21597.1"/>
    <property type="molecule type" value="Genomic_DNA"/>
</dbReference>
<evidence type="ECO:0000256" key="1">
    <source>
        <dbReference type="ARBA" id="ARBA00022729"/>
    </source>
</evidence>
<keyword evidence="1" id="KW-0732">Signal</keyword>
<reference evidence="3" key="2">
    <citation type="journal article" date="2013" name="Biotechnol. Biofuels">
        <title>Mining for hemicellulases in the fungus-growing termite Pseudacanthotermes militaris using functional metagenomics.</title>
        <authorList>
            <person name="Bastien G."/>
            <person name="Arnal G."/>
            <person name="Bozonnet S."/>
            <person name="Laguerre S."/>
            <person name="Ferreira F."/>
            <person name="Faure R."/>
            <person name="Henrissat B."/>
            <person name="Lefevre F."/>
            <person name="Robe P."/>
            <person name="Bouchez O."/>
            <person name="Noirot C."/>
            <person name="Dumon C."/>
            <person name="O'Donohue M."/>
        </authorList>
    </citation>
    <scope>NUCLEOTIDE SEQUENCE</scope>
</reference>
<evidence type="ECO:0000313" key="4">
    <source>
        <dbReference type="EMBL" id="CCO21597.1"/>
    </source>
</evidence>
<dbReference type="InterPro" id="IPR024370">
    <property type="entry name" value="PBP_domain"/>
</dbReference>
<feature type="domain" description="PBP" evidence="2">
    <location>
        <begin position="69"/>
        <end position="312"/>
    </location>
</feature>
<sequence>MKKIVIVLGSVIIALALAASGLVIYTLLNQTPVGITDQTSNINVILARPADWRQIAGQPVIDEQAMAIIDGSTATVPITAELLRQFYGYTDDQVSTSEFVYHSTTDTAYTYLADREPRISDSSEPVSLILVTPPSDDEERYAESHGVELDLTPIAKDGFVFITHKDNPIDSLTVEQIQGIYSGDITNWSQVGGENLDIQAYQREKDSGSQTAMEEMVMRGLSMKPPLETEIAYGMGVLVDAVAEYENGPASIGYTYNYYINNLYKNDNIKVIEIEGVTPTDENFINDTYPFTTSYYAVIRGDEPPDSPARQLRDWLITPLGQDVIELAGYCKAVN</sequence>
<reference evidence="3" key="1">
    <citation type="submission" date="2012-10" db="EMBL/GenBank/DDBJ databases">
        <authorList>
            <person name="Sandrine L."/>
        </authorList>
    </citation>
    <scope>NUCLEOTIDE SEQUENCE</scope>
</reference>
<dbReference type="PANTHER" id="PTHR30570:SF1">
    <property type="entry name" value="PHOSPHATE-BINDING PROTEIN PSTS"/>
    <property type="match status" value="1"/>
</dbReference>
<protein>
    <submittedName>
        <fullName evidence="3">Putative ATPbinding phosphate transport protein</fullName>
    </submittedName>
</protein>
<gene>
    <name evidence="3" type="ORF">BN138_275</name>
    <name evidence="4" type="ORF">BN138_785</name>
</gene>
<proteinExistence type="predicted"/>
<organism evidence="3">
    <name type="scientific">termite gut metagenome</name>
    <dbReference type="NCBI Taxonomy" id="433724"/>
    <lineage>
        <taxon>unclassified sequences</taxon>
        <taxon>metagenomes</taxon>
        <taxon>organismal metagenomes</taxon>
    </lineage>
</organism>